<dbReference type="EMBL" id="JAQQAL010000045">
    <property type="protein sequence ID" value="MDC7228386.1"/>
    <property type="molecule type" value="Genomic_DNA"/>
</dbReference>
<protein>
    <submittedName>
        <fullName evidence="1">Uncharacterized protein</fullName>
    </submittedName>
</protein>
<evidence type="ECO:0000313" key="1">
    <source>
        <dbReference type="EMBL" id="MDC7228386.1"/>
    </source>
</evidence>
<proteinExistence type="predicted"/>
<evidence type="ECO:0000313" key="2">
    <source>
        <dbReference type="Proteomes" id="UP001221217"/>
    </source>
</evidence>
<accession>A0AAJ1IJX4</accession>
<organism evidence="1 2">
    <name type="scientific">Candidatus Thalassospirochaeta sargassi</name>
    <dbReference type="NCBI Taxonomy" id="3119039"/>
    <lineage>
        <taxon>Bacteria</taxon>
        <taxon>Pseudomonadati</taxon>
        <taxon>Spirochaetota</taxon>
        <taxon>Spirochaetia</taxon>
        <taxon>Spirochaetales</taxon>
        <taxon>Spirochaetaceae</taxon>
        <taxon>Candidatus Thalassospirochaeta</taxon>
    </lineage>
</organism>
<dbReference type="Proteomes" id="UP001221217">
    <property type="component" value="Unassembled WGS sequence"/>
</dbReference>
<dbReference type="AlphaFoldDB" id="A0AAJ1IJX4"/>
<comment type="caution">
    <text evidence="1">The sequence shown here is derived from an EMBL/GenBank/DDBJ whole genome shotgun (WGS) entry which is preliminary data.</text>
</comment>
<name>A0AAJ1IJX4_9SPIO</name>
<reference evidence="1 2" key="1">
    <citation type="submission" date="2022-12" db="EMBL/GenBank/DDBJ databases">
        <title>Metagenome assembled genome from gulf of manar.</title>
        <authorList>
            <person name="Kohli P."/>
            <person name="Pk S."/>
            <person name="Venkata Ramana C."/>
            <person name="Sasikala C."/>
        </authorList>
    </citation>
    <scope>NUCLEOTIDE SEQUENCE [LARGE SCALE GENOMIC DNA]</scope>
    <source>
        <strain evidence="1">JB008</strain>
    </source>
</reference>
<sequence>MKKIAIIVLLVCSTQILEASVQRLVKVSYQTRTGYSDEYAMEVTFLTGQELNKATNSFNYGMFDSYALIRFNANEVAILKFDSTIIGVGSEFDAADFKNAFQIIRERTATQINSQPKRKWKIRY</sequence>
<gene>
    <name evidence="1" type="ORF">PQJ61_16605</name>
</gene>